<gene>
    <name evidence="3" type="ORF">HYH02_014651</name>
</gene>
<keyword evidence="4" id="KW-1185">Reference proteome</keyword>
<dbReference type="Gene3D" id="1.10.510.10">
    <property type="entry name" value="Transferase(Phosphotransferase) domain 1"/>
    <property type="match status" value="2"/>
</dbReference>
<protein>
    <recommendedName>
        <fullName evidence="2">Protein kinase domain-containing protein</fullName>
    </recommendedName>
</protein>
<dbReference type="GO" id="GO:0007165">
    <property type="term" value="P:signal transduction"/>
    <property type="evidence" value="ECO:0007669"/>
    <property type="project" value="TreeGrafter"/>
</dbReference>
<dbReference type="GO" id="GO:0004672">
    <property type="term" value="F:protein kinase activity"/>
    <property type="evidence" value="ECO:0007669"/>
    <property type="project" value="InterPro"/>
</dbReference>
<feature type="compositionally biased region" description="Low complexity" evidence="1">
    <location>
        <begin position="186"/>
        <end position="208"/>
    </location>
</feature>
<dbReference type="Proteomes" id="UP000613740">
    <property type="component" value="Unassembled WGS sequence"/>
</dbReference>
<organism evidence="3 4">
    <name type="scientific">Chlamydomonas schloesseri</name>
    <dbReference type="NCBI Taxonomy" id="2026947"/>
    <lineage>
        <taxon>Eukaryota</taxon>
        <taxon>Viridiplantae</taxon>
        <taxon>Chlorophyta</taxon>
        <taxon>core chlorophytes</taxon>
        <taxon>Chlorophyceae</taxon>
        <taxon>CS clade</taxon>
        <taxon>Chlamydomonadales</taxon>
        <taxon>Chlamydomonadaceae</taxon>
        <taxon>Chlamydomonas</taxon>
    </lineage>
</organism>
<feature type="domain" description="Protein kinase" evidence="2">
    <location>
        <begin position="247"/>
        <end position="523"/>
    </location>
</feature>
<dbReference type="SUPFAM" id="SSF56112">
    <property type="entry name" value="Protein kinase-like (PK-like)"/>
    <property type="match status" value="1"/>
</dbReference>
<evidence type="ECO:0000256" key="1">
    <source>
        <dbReference type="SAM" id="MobiDB-lite"/>
    </source>
</evidence>
<proteinExistence type="predicted"/>
<dbReference type="Pfam" id="PF00069">
    <property type="entry name" value="Pkinase"/>
    <property type="match status" value="1"/>
</dbReference>
<comment type="caution">
    <text evidence="3">The sequence shown here is derived from an EMBL/GenBank/DDBJ whole genome shotgun (WGS) entry which is preliminary data.</text>
</comment>
<dbReference type="InterPro" id="IPR052751">
    <property type="entry name" value="Plant_MAPKKK"/>
</dbReference>
<dbReference type="PROSITE" id="PS50011">
    <property type="entry name" value="PROTEIN_KINASE_DOM"/>
    <property type="match status" value="1"/>
</dbReference>
<name>A0A835VVG6_9CHLO</name>
<sequence length="533" mass="55659">MTLNAARVLDSLYRVPAVATSMVQKPKPTGVAAEQDLSCTACSSAQKGAEGAAGFSGRVAAATLNAPHRRFLGIKALKAVCSGSQVVELLDSHSSEGLEGYGPLKVTVASAPELEPASATPELPLDVQCGHVCSSGSADWSPDASSADGSAGTSADVSEATSVLDCWEDFDTLPDIKGTTPPASVAGCTAPSSAASSSDCASPGSGTSAEDSSHSLRGGCAVVDDNPGAAAASCRGTESVSYYLENGRDRGMLGKGGFGRCDLYRVMGKDVVVKTLLPQQQCGSSMTAELQREAHGMRVGAACPYIVDLYATSQPSSLAEPHQLVMEYVSGGTLEDYVRKLQRSKGCKKLGKGRLMSYGLLRVLARQLCTALACLHSANVCHNDIKPENILVEIDGDVDEEAGTGVTFKLADFGMAQVAANDGSVPQVGGSLRWMAPETFSHYTRNLPDYPLLLNQDLAVAGYVLAHCGGLAVLKNAHLQTFKQEARLPESWDADFADLVLQLTARNPMERISAQAALQHPFITGRRTGVVSA</sequence>
<dbReference type="PANTHER" id="PTHR48011:SF4">
    <property type="entry name" value="MITOGEN-ACTIVATED PROTEIN KINASE KINASE KINASE 19"/>
    <property type="match status" value="1"/>
</dbReference>
<dbReference type="EMBL" id="JAEHOD010000103">
    <property type="protein sequence ID" value="KAG2427004.1"/>
    <property type="molecule type" value="Genomic_DNA"/>
</dbReference>
<accession>A0A835VVG6</accession>
<dbReference type="InterPro" id="IPR011009">
    <property type="entry name" value="Kinase-like_dom_sf"/>
</dbReference>
<dbReference type="GO" id="GO:0005524">
    <property type="term" value="F:ATP binding"/>
    <property type="evidence" value="ECO:0007669"/>
    <property type="project" value="InterPro"/>
</dbReference>
<dbReference type="PROSITE" id="PS00108">
    <property type="entry name" value="PROTEIN_KINASE_ST"/>
    <property type="match status" value="1"/>
</dbReference>
<dbReference type="OrthoDB" id="10252354at2759"/>
<dbReference type="InterPro" id="IPR000719">
    <property type="entry name" value="Prot_kinase_dom"/>
</dbReference>
<evidence type="ECO:0000313" key="3">
    <source>
        <dbReference type="EMBL" id="KAG2427004.1"/>
    </source>
</evidence>
<feature type="region of interest" description="Disordered" evidence="1">
    <location>
        <begin position="182"/>
        <end position="216"/>
    </location>
</feature>
<dbReference type="InterPro" id="IPR008271">
    <property type="entry name" value="Ser/Thr_kinase_AS"/>
</dbReference>
<reference evidence="3" key="1">
    <citation type="journal article" date="2020" name="bioRxiv">
        <title>Comparative genomics of Chlamydomonas.</title>
        <authorList>
            <person name="Craig R.J."/>
            <person name="Hasan A.R."/>
            <person name="Ness R.W."/>
            <person name="Keightley P.D."/>
        </authorList>
    </citation>
    <scope>NUCLEOTIDE SEQUENCE</scope>
    <source>
        <strain evidence="3">CCAP 11/173</strain>
    </source>
</reference>
<dbReference type="AlphaFoldDB" id="A0A835VVG6"/>
<evidence type="ECO:0000259" key="2">
    <source>
        <dbReference type="PROSITE" id="PS50011"/>
    </source>
</evidence>
<dbReference type="PANTHER" id="PTHR48011">
    <property type="entry name" value="CCR4-NOT TRANSCRIPTIONAL COMPLEX SUBUNIT CAF120-RELATED"/>
    <property type="match status" value="1"/>
</dbReference>
<dbReference type="SMART" id="SM00220">
    <property type="entry name" value="S_TKc"/>
    <property type="match status" value="1"/>
</dbReference>
<evidence type="ECO:0000313" key="4">
    <source>
        <dbReference type="Proteomes" id="UP000613740"/>
    </source>
</evidence>